<proteinExistence type="predicted"/>
<dbReference type="Proteomes" id="UP000201826">
    <property type="component" value="Segment"/>
</dbReference>
<accession>A0A142F2N3</accession>
<dbReference type="EMBL" id="KU728633">
    <property type="protein sequence ID" value="AMQ67040.1"/>
    <property type="molecule type" value="Genomic_DNA"/>
</dbReference>
<organism evidence="1 2">
    <name type="scientific">Mycobacterium phage Bipper</name>
    <dbReference type="NCBI Taxonomy" id="1805457"/>
    <lineage>
        <taxon>Viruses</taxon>
        <taxon>Duplodnaviria</taxon>
        <taxon>Heunggongvirae</taxon>
        <taxon>Uroviricota</taxon>
        <taxon>Caudoviricetes</taxon>
        <taxon>Bippervirus</taxon>
        <taxon>Bippervirus bipper</taxon>
    </lineage>
</organism>
<sequence length="197" mass="21770">MKVWTVWVNEDYNEDTAVLGVRPSVLDALDVGHAALTAPESRWYSAHLEQWDTKGGPRLRDLSVIAKPDQERCRECGQAAVVVDWPASQSIRLTYLCRQHLQASDPITVGVEALCRQAGTNIAPGVPIGMPACSQVCGLCIGHEDDTPIMLTCGRCGHAETVPRRHIRPDVYGPRCLCGRNDWRYSDGKMTPFRKAS</sequence>
<name>A0A142F2N3_9CAUD</name>
<gene>
    <name evidence="1" type="primary">105</name>
    <name evidence="1" type="ORF">SEA_BIPPER_105</name>
</gene>
<dbReference type="KEGG" id="vg:29125826"/>
<reference evidence="2" key="1">
    <citation type="submission" date="2016-02" db="EMBL/GenBank/DDBJ databases">
        <authorList>
            <person name="Isern S."/>
            <person name="Barcellona C.M."/>
            <person name="Dozier K.D."/>
            <person name="Faust J.M."/>
            <person name="Fedrick A.J."/>
            <person name="Gagliardi L.E."/>
            <person name="Gatt S.M."/>
            <person name="Gleason P.S."/>
            <person name="Gomez E.A."/>
            <person name="Hoffman A.M."/>
            <person name="Jenkins M."/>
            <person name="Jones M.J."/>
            <person name="Lang J.F."/>
            <person name="Lequay S.M."/>
            <person name="Mars P.J."/>
            <person name="Mtchedlidze N."/>
            <person name="Osking Z.B."/>
            <person name="Paul L.M."/>
            <person name="Pica A.N."/>
            <person name="Robison M.D."/>
            <person name="Rodriguez D."/>
            <person name="Rosales K.A."/>
            <person name="Saravis L.E."/>
            <person name="Sisson B.M."/>
            <person name="Tan A.L."/>
            <person name="Voltaire R."/>
            <person name="Michael S.F."/>
            <person name="Warner M.H."/>
            <person name="Bradley K.W."/>
            <person name="Asai D.J."/>
            <person name="Bowman C.A."/>
            <person name="Russell D.A."/>
            <person name="Pope W.H."/>
            <person name="Jacobs-Sera D."/>
            <person name="Hendrix R.W."/>
            <person name="Hatfull G.F."/>
        </authorList>
    </citation>
    <scope>NUCLEOTIDE SEQUENCE [LARGE SCALE GENOMIC DNA]</scope>
</reference>
<evidence type="ECO:0000313" key="2">
    <source>
        <dbReference type="Proteomes" id="UP000201826"/>
    </source>
</evidence>
<keyword evidence="2" id="KW-1185">Reference proteome</keyword>
<protein>
    <submittedName>
        <fullName evidence="1">Uncharacterized protein</fullName>
    </submittedName>
</protein>
<dbReference type="RefSeq" id="YP_009303252.1">
    <property type="nucleotide sequence ID" value="NC_031253.1"/>
</dbReference>
<evidence type="ECO:0000313" key="1">
    <source>
        <dbReference type="EMBL" id="AMQ67040.1"/>
    </source>
</evidence>
<dbReference type="GeneID" id="29125826"/>